<dbReference type="Proteomes" id="UP000184731">
    <property type="component" value="Chromosome"/>
</dbReference>
<dbReference type="GO" id="GO:0070204">
    <property type="term" value="F:2-succinyl-5-enolpyruvyl-6-hydroxy-3-cyclohexene-1-carboxylic-acid synthase activity"/>
    <property type="evidence" value="ECO:0007669"/>
    <property type="project" value="InterPro"/>
</dbReference>
<keyword evidence="3" id="KW-0460">Magnesium</keyword>
<keyword evidence="4" id="KW-0786">Thiamine pyrophosphate</keyword>
<organism evidence="7 8">
    <name type="scientific">Silvanigrella aquatica</name>
    <dbReference type="NCBI Taxonomy" id="1915309"/>
    <lineage>
        <taxon>Bacteria</taxon>
        <taxon>Pseudomonadati</taxon>
        <taxon>Bdellovibrionota</taxon>
        <taxon>Oligoflexia</taxon>
        <taxon>Silvanigrellales</taxon>
        <taxon>Silvanigrellaceae</taxon>
        <taxon>Silvanigrella</taxon>
    </lineage>
</organism>
<dbReference type="Gene3D" id="3.40.50.1220">
    <property type="entry name" value="TPP-binding domain"/>
    <property type="match status" value="1"/>
</dbReference>
<dbReference type="InterPro" id="IPR029061">
    <property type="entry name" value="THDP-binding"/>
</dbReference>
<protein>
    <submittedName>
        <fullName evidence="7">2-succinyl-5-enolpyruvyl-6-hydroxy-3-cyclohexene-1-carboxylic-acid synthase</fullName>
    </submittedName>
</protein>
<dbReference type="GO" id="GO:0046872">
    <property type="term" value="F:metal ion binding"/>
    <property type="evidence" value="ECO:0007669"/>
    <property type="project" value="UniProtKB-KW"/>
</dbReference>
<dbReference type="NCBIfam" id="TIGR00173">
    <property type="entry name" value="menD"/>
    <property type="match status" value="1"/>
</dbReference>
<dbReference type="STRING" id="1915309.AXG55_13645"/>
<evidence type="ECO:0000256" key="4">
    <source>
        <dbReference type="ARBA" id="ARBA00023052"/>
    </source>
</evidence>
<evidence type="ECO:0000256" key="2">
    <source>
        <dbReference type="ARBA" id="ARBA00022723"/>
    </source>
</evidence>
<dbReference type="PIRSF" id="PIRSF004983">
    <property type="entry name" value="MenD"/>
    <property type="match status" value="1"/>
</dbReference>
<dbReference type="AlphaFoldDB" id="A0A1L4D3W8"/>
<dbReference type="GO" id="GO:0009234">
    <property type="term" value="P:menaquinone biosynthetic process"/>
    <property type="evidence" value="ECO:0007669"/>
    <property type="project" value="InterPro"/>
</dbReference>
<dbReference type="KEGG" id="saqi:AXG55_13645"/>
<dbReference type="PANTHER" id="PTHR42916:SF1">
    <property type="entry name" value="PROTEIN PHYLLO, CHLOROPLASTIC"/>
    <property type="match status" value="1"/>
</dbReference>
<evidence type="ECO:0000256" key="1">
    <source>
        <dbReference type="ARBA" id="ARBA00022679"/>
    </source>
</evidence>
<evidence type="ECO:0000313" key="8">
    <source>
        <dbReference type="Proteomes" id="UP000184731"/>
    </source>
</evidence>
<dbReference type="PANTHER" id="PTHR42916">
    <property type="entry name" value="2-SUCCINYL-5-ENOLPYRUVYL-6-HYDROXY-3-CYCLOHEXENE-1-CARBOXYLATE SYNTHASE"/>
    <property type="match status" value="1"/>
</dbReference>
<evidence type="ECO:0000313" key="7">
    <source>
        <dbReference type="EMBL" id="APJ04879.1"/>
    </source>
</evidence>
<feature type="domain" description="Thiamine pyrophosphate enzyme N-terminal TPP-binding" evidence="6">
    <location>
        <begin position="9"/>
        <end position="119"/>
    </location>
</feature>
<dbReference type="OrthoDB" id="5287925at2"/>
<keyword evidence="2" id="KW-0479">Metal-binding</keyword>
<dbReference type="Gene3D" id="3.40.50.970">
    <property type="match status" value="2"/>
</dbReference>
<keyword evidence="8" id="KW-1185">Reference proteome</keyword>
<dbReference type="InterPro" id="IPR012001">
    <property type="entry name" value="Thiamin_PyroP_enz_TPP-bd_dom"/>
</dbReference>
<dbReference type="GO" id="GO:0030976">
    <property type="term" value="F:thiamine pyrophosphate binding"/>
    <property type="evidence" value="ECO:0007669"/>
    <property type="project" value="InterPro"/>
</dbReference>
<accession>A0A1L4D3W8</accession>
<name>A0A1L4D3W8_9BACT</name>
<evidence type="ECO:0000256" key="3">
    <source>
        <dbReference type="ARBA" id="ARBA00022842"/>
    </source>
</evidence>
<dbReference type="RefSeq" id="WP_148698638.1">
    <property type="nucleotide sequence ID" value="NZ_CP017834.1"/>
</dbReference>
<proteinExistence type="predicted"/>
<evidence type="ECO:0000256" key="5">
    <source>
        <dbReference type="ARBA" id="ARBA00023211"/>
    </source>
</evidence>
<keyword evidence="1" id="KW-0808">Transferase</keyword>
<dbReference type="SUPFAM" id="SSF52518">
    <property type="entry name" value="Thiamin diphosphate-binding fold (THDP-binding)"/>
    <property type="match status" value="2"/>
</dbReference>
<keyword evidence="5" id="KW-0464">Manganese</keyword>
<dbReference type="Pfam" id="PF02776">
    <property type="entry name" value="TPP_enzyme_N"/>
    <property type="match status" value="1"/>
</dbReference>
<reference evidence="7 8" key="1">
    <citation type="submission" date="2016-10" db="EMBL/GenBank/DDBJ databases">
        <title>Silvanigrella aquatica sp. nov., isolated from a freshwater lake located in the Black Forest, Germany, description of Silvanigrellaceae fam. nov., Silvanigrellales ord. nov., reclassification of the order Bdellovibrionales in the class Oligoflexia, reclassification of the families Bacteriovoracaceae and Halobacteriovoraceae in the new order Bacteriovoracales ord. nov., and reclassification of the family Pseudobacteriovoracaceae in the order Oligoflexiales.</title>
        <authorList>
            <person name="Hahn M.W."/>
            <person name="Schmidt J."/>
            <person name="Koll U."/>
            <person name="Rohde M."/>
            <person name="Verbag S."/>
            <person name="Pitt A."/>
            <person name="Nakai R."/>
            <person name="Naganuma T."/>
            <person name="Lang E."/>
        </authorList>
    </citation>
    <scope>NUCLEOTIDE SEQUENCE [LARGE SCALE GENOMIC DNA]</scope>
    <source>
        <strain evidence="7 8">MWH-Nonnen-W8red</strain>
    </source>
</reference>
<gene>
    <name evidence="7" type="ORF">AXG55_13645</name>
</gene>
<dbReference type="EMBL" id="CP017834">
    <property type="protein sequence ID" value="APJ04879.1"/>
    <property type="molecule type" value="Genomic_DNA"/>
</dbReference>
<evidence type="ECO:0000259" key="6">
    <source>
        <dbReference type="Pfam" id="PF02776"/>
    </source>
</evidence>
<dbReference type="InterPro" id="IPR004433">
    <property type="entry name" value="MenaQ_synth_MenD"/>
</dbReference>
<sequence>MNREYSLKIITELLKYGVQEFYVCAGARDIPLIETVHNIQSKKQIVFSHFEERSAAFYALGRIKSLNKPVAVITTSGTAVAELLPAAMEAYYSGLPLILITADRPKSYRGTGAPQAAEQNQIFGVYVEKCFDLDAGDEFHLQNISFKKPIHVNVCFDIPLQSGLLQQINLNNFEFENVSLNENHKDHSYELNTLKKFIDNSKNLITLVSQLDLNNNKSLISFLNKLNVPVYLESLSNIRENEDLNHLKIKCPDKLWENAKKSNFQIDSILKIGGTPTHRIWRELDESFKNINVLSINVNGFSGIPHAKNIKLSSDFILENFNFDFAKNRSQNCSDFLKSDHVCYEKLLELIHKYHLAEQSIHFHLSNLIKENSHVYLGNSLPIRYWDLAANYNSKNLKMNASRGVNGIDGQISTFLGFANELSTENWGIFGDLTALYDMVGYWMLKQRTNLNANIVIINNGGGKIFNTVLKDDIALLCQNNHNLKFEHLAKFWNMEYELYFDARNIKNTPGIKIIEIIPDQNQTESFLKEFHLI</sequence>